<reference evidence="1 2" key="1">
    <citation type="journal article" date="2014" name="Curr. Biol.">
        <title>The genome of the clonal raider ant Cerapachys biroi.</title>
        <authorList>
            <person name="Oxley P.R."/>
            <person name="Ji L."/>
            <person name="Fetter-Pruneda I."/>
            <person name="McKenzie S.K."/>
            <person name="Li C."/>
            <person name="Hu H."/>
            <person name="Zhang G."/>
            <person name="Kronauer D.J."/>
        </authorList>
    </citation>
    <scope>NUCLEOTIDE SEQUENCE [LARGE SCALE GENOMIC DNA]</scope>
</reference>
<dbReference type="AlphaFoldDB" id="A0A026WWL2"/>
<dbReference type="EMBL" id="KK107078">
    <property type="protein sequence ID" value="EZA60213.1"/>
    <property type="molecule type" value="Genomic_DNA"/>
</dbReference>
<evidence type="ECO:0000313" key="1">
    <source>
        <dbReference type="EMBL" id="EZA60213.1"/>
    </source>
</evidence>
<organism evidence="1 2">
    <name type="scientific">Ooceraea biroi</name>
    <name type="common">Clonal raider ant</name>
    <name type="synonym">Cerapachys biroi</name>
    <dbReference type="NCBI Taxonomy" id="2015173"/>
    <lineage>
        <taxon>Eukaryota</taxon>
        <taxon>Metazoa</taxon>
        <taxon>Ecdysozoa</taxon>
        <taxon>Arthropoda</taxon>
        <taxon>Hexapoda</taxon>
        <taxon>Insecta</taxon>
        <taxon>Pterygota</taxon>
        <taxon>Neoptera</taxon>
        <taxon>Endopterygota</taxon>
        <taxon>Hymenoptera</taxon>
        <taxon>Apocrita</taxon>
        <taxon>Aculeata</taxon>
        <taxon>Formicoidea</taxon>
        <taxon>Formicidae</taxon>
        <taxon>Dorylinae</taxon>
        <taxon>Ooceraea</taxon>
    </lineage>
</organism>
<protein>
    <submittedName>
        <fullName evidence="1">Uncharacterized protein</fullName>
    </submittedName>
</protein>
<gene>
    <name evidence="1" type="ORF">X777_13301</name>
</gene>
<proteinExistence type="predicted"/>
<keyword evidence="2" id="KW-1185">Reference proteome</keyword>
<name>A0A026WWL2_OOCBI</name>
<dbReference type="Proteomes" id="UP000053097">
    <property type="component" value="Unassembled WGS sequence"/>
</dbReference>
<evidence type="ECO:0000313" key="2">
    <source>
        <dbReference type="Proteomes" id="UP000053097"/>
    </source>
</evidence>
<accession>A0A026WWL2</accession>
<sequence length="67" mass="8095">MLLQKPHMIELIIFNHNIYSQYQVAKFLERLVAENFTVHYLVFSQSRDTQCRKIVTEVKRLTLEQNK</sequence>